<evidence type="ECO:0000256" key="4">
    <source>
        <dbReference type="ARBA" id="ARBA00022827"/>
    </source>
</evidence>
<gene>
    <name evidence="6" type="ORF">PYW07_017280</name>
</gene>
<evidence type="ECO:0000259" key="5">
    <source>
        <dbReference type="Pfam" id="PF00732"/>
    </source>
</evidence>
<dbReference type="AlphaFoldDB" id="A0AAD7YV12"/>
<evidence type="ECO:0000256" key="2">
    <source>
        <dbReference type="ARBA" id="ARBA00010790"/>
    </source>
</evidence>
<dbReference type="GO" id="GO:0050660">
    <property type="term" value="F:flavin adenine dinucleotide binding"/>
    <property type="evidence" value="ECO:0007669"/>
    <property type="project" value="InterPro"/>
</dbReference>
<sequence>MECYNGPCLTPTTGTAPQTFAAALQFLAAAQCAISEGLIPDANVTNYETFDFIIVGAGTAGCVLANRLSAVSKWKILLIEAGGDAPIEANVPGLDKGMFNTRYDWGYLTNNNGVTNGGNINASIRWPRGKMMGGSSNLNAMIYVQGNDQDFQNWVDLGNPEWAVKEVRRCFKKAESYQNMELLKNPEIRNHYGHDGPLAINTFNSTFRPITNRLLSAWNEVGFKNVPDLNVAKMLGSGILTATAAGGERQSHNKAYNASCPTPTTGAAPQTFASAFQFFAAAQCLITEGLIPDAEVRNFDKFDFIIVGAGTAGSVLANRLSAVPELNILLIEAGDNAPVEANIPDQDKFLIGSKYDWKYLTAKNSITNGANIDESIIWSRGKMIGGCSNMNAMVYIQGNDQDFQNWVDLDFEKFDFIIVGAGTAGSVLANRLSAVPEWKILLIEAGDDAPMEANIPDMDKVFLGSKYDWNYLTAKNGITNGANIDESIVWLRAKMMGGCSNINAMVYIQGTDQDFQNWVDLGNAEWSVEEEGWSGHHVTNLN</sequence>
<comment type="cofactor">
    <cofactor evidence="1">
        <name>FAD</name>
        <dbReference type="ChEBI" id="CHEBI:57692"/>
    </cofactor>
</comment>
<evidence type="ECO:0000256" key="3">
    <source>
        <dbReference type="ARBA" id="ARBA00022630"/>
    </source>
</evidence>
<name>A0AAD7YV12_MYTSE</name>
<dbReference type="PANTHER" id="PTHR11552">
    <property type="entry name" value="GLUCOSE-METHANOL-CHOLINE GMC OXIDOREDUCTASE"/>
    <property type="match status" value="1"/>
</dbReference>
<dbReference type="GO" id="GO:0016614">
    <property type="term" value="F:oxidoreductase activity, acting on CH-OH group of donors"/>
    <property type="evidence" value="ECO:0007669"/>
    <property type="project" value="InterPro"/>
</dbReference>
<accession>A0AAD7YV12</accession>
<dbReference type="InterPro" id="IPR012132">
    <property type="entry name" value="GMC_OxRdtase"/>
</dbReference>
<feature type="domain" description="Glucose-methanol-choline oxidoreductase N-terminal" evidence="5">
    <location>
        <begin position="302"/>
        <end position="408"/>
    </location>
</feature>
<dbReference type="Pfam" id="PF00732">
    <property type="entry name" value="GMC_oxred_N"/>
    <property type="match status" value="3"/>
</dbReference>
<dbReference type="Proteomes" id="UP001231518">
    <property type="component" value="Chromosome 9"/>
</dbReference>
<keyword evidence="7" id="KW-1185">Reference proteome</keyword>
<comment type="similarity">
    <text evidence="2">Belongs to the GMC oxidoreductase family.</text>
</comment>
<dbReference type="InterPro" id="IPR000172">
    <property type="entry name" value="GMC_OxRdtase_N"/>
</dbReference>
<organism evidence="6 7">
    <name type="scientific">Mythimna separata</name>
    <name type="common">Oriental armyworm</name>
    <name type="synonym">Pseudaletia separata</name>
    <dbReference type="NCBI Taxonomy" id="271217"/>
    <lineage>
        <taxon>Eukaryota</taxon>
        <taxon>Metazoa</taxon>
        <taxon>Ecdysozoa</taxon>
        <taxon>Arthropoda</taxon>
        <taxon>Hexapoda</taxon>
        <taxon>Insecta</taxon>
        <taxon>Pterygota</taxon>
        <taxon>Neoptera</taxon>
        <taxon>Endopterygota</taxon>
        <taxon>Lepidoptera</taxon>
        <taxon>Glossata</taxon>
        <taxon>Ditrysia</taxon>
        <taxon>Noctuoidea</taxon>
        <taxon>Noctuidae</taxon>
        <taxon>Noctuinae</taxon>
        <taxon>Hadenini</taxon>
        <taxon>Mythimna</taxon>
    </lineage>
</organism>
<dbReference type="Gene3D" id="3.50.50.60">
    <property type="entry name" value="FAD/NAD(P)-binding domain"/>
    <property type="match status" value="3"/>
</dbReference>
<proteinExistence type="inferred from homology"/>
<feature type="domain" description="Glucose-methanol-choline oxidoreductase N-terminal" evidence="5">
    <location>
        <begin position="414"/>
        <end position="529"/>
    </location>
</feature>
<comment type="caution">
    <text evidence="6">The sequence shown here is derived from an EMBL/GenBank/DDBJ whole genome shotgun (WGS) entry which is preliminary data.</text>
</comment>
<dbReference type="EMBL" id="JARGEI010000006">
    <property type="protein sequence ID" value="KAJ8730242.1"/>
    <property type="molecule type" value="Genomic_DNA"/>
</dbReference>
<dbReference type="PANTHER" id="PTHR11552:SF147">
    <property type="entry name" value="CHOLINE DEHYDROGENASE, MITOCHONDRIAL"/>
    <property type="match status" value="1"/>
</dbReference>
<feature type="domain" description="Glucose-methanol-choline oxidoreductase N-terminal" evidence="5">
    <location>
        <begin position="50"/>
        <end position="256"/>
    </location>
</feature>
<dbReference type="InterPro" id="IPR036188">
    <property type="entry name" value="FAD/NAD-bd_sf"/>
</dbReference>
<keyword evidence="3" id="KW-0285">Flavoprotein</keyword>
<evidence type="ECO:0000256" key="1">
    <source>
        <dbReference type="ARBA" id="ARBA00001974"/>
    </source>
</evidence>
<keyword evidence="4" id="KW-0274">FAD</keyword>
<evidence type="ECO:0000313" key="7">
    <source>
        <dbReference type="Proteomes" id="UP001231518"/>
    </source>
</evidence>
<protein>
    <recommendedName>
        <fullName evidence="5">Glucose-methanol-choline oxidoreductase N-terminal domain-containing protein</fullName>
    </recommendedName>
</protein>
<reference evidence="6" key="1">
    <citation type="submission" date="2023-03" db="EMBL/GenBank/DDBJ databases">
        <title>Chromosome-level genomes of two armyworms, Mythimna separata and Mythimna loreyi, provide insights into the biosynthesis and reception of sex pheromones.</title>
        <authorList>
            <person name="Zhao H."/>
        </authorList>
    </citation>
    <scope>NUCLEOTIDE SEQUENCE</scope>
    <source>
        <strain evidence="6">BeijingLab</strain>
        <tissue evidence="6">Pupa</tissue>
    </source>
</reference>
<dbReference type="SUPFAM" id="SSF51905">
    <property type="entry name" value="FAD/NAD(P)-binding domain"/>
    <property type="match status" value="3"/>
</dbReference>
<evidence type="ECO:0000313" key="6">
    <source>
        <dbReference type="EMBL" id="KAJ8730242.1"/>
    </source>
</evidence>
<dbReference type="Gene3D" id="3.30.560.10">
    <property type="entry name" value="Glucose Oxidase, domain 3"/>
    <property type="match status" value="3"/>
</dbReference>